<comment type="caution">
    <text evidence="2">The sequence shown here is derived from an EMBL/GenBank/DDBJ whole genome shotgun (WGS) entry which is preliminary data.</text>
</comment>
<name>A0AAD9DUL6_9TELE</name>
<feature type="compositionally biased region" description="Basic and acidic residues" evidence="1">
    <location>
        <begin position="39"/>
        <end position="49"/>
    </location>
</feature>
<dbReference type="AlphaFoldDB" id="A0AAD9DUL6"/>
<gene>
    <name evidence="2" type="ORF">P4O66_001277</name>
</gene>
<protein>
    <submittedName>
        <fullName evidence="2">Uncharacterized protein</fullName>
    </submittedName>
</protein>
<reference evidence="2" key="1">
    <citation type="submission" date="2023-03" db="EMBL/GenBank/DDBJ databases">
        <title>Electrophorus voltai genome.</title>
        <authorList>
            <person name="Bian C."/>
        </authorList>
    </citation>
    <scope>NUCLEOTIDE SEQUENCE</scope>
    <source>
        <strain evidence="2">CB-2022</strain>
        <tissue evidence="2">Muscle</tissue>
    </source>
</reference>
<keyword evidence="3" id="KW-1185">Reference proteome</keyword>
<feature type="region of interest" description="Disordered" evidence="1">
    <location>
        <begin position="1"/>
        <end position="111"/>
    </location>
</feature>
<feature type="compositionally biased region" description="Basic and acidic residues" evidence="1">
    <location>
        <begin position="60"/>
        <end position="73"/>
    </location>
</feature>
<accession>A0AAD9DUL6</accession>
<organism evidence="2 3">
    <name type="scientific">Electrophorus voltai</name>
    <dbReference type="NCBI Taxonomy" id="2609070"/>
    <lineage>
        <taxon>Eukaryota</taxon>
        <taxon>Metazoa</taxon>
        <taxon>Chordata</taxon>
        <taxon>Craniata</taxon>
        <taxon>Vertebrata</taxon>
        <taxon>Euteleostomi</taxon>
        <taxon>Actinopterygii</taxon>
        <taxon>Neopterygii</taxon>
        <taxon>Teleostei</taxon>
        <taxon>Ostariophysi</taxon>
        <taxon>Gymnotiformes</taxon>
        <taxon>Gymnotoidei</taxon>
        <taxon>Gymnotidae</taxon>
        <taxon>Electrophorus</taxon>
    </lineage>
</organism>
<feature type="compositionally biased region" description="Polar residues" evidence="1">
    <location>
        <begin position="1"/>
        <end position="11"/>
    </location>
</feature>
<evidence type="ECO:0000313" key="2">
    <source>
        <dbReference type="EMBL" id="KAK1794551.1"/>
    </source>
</evidence>
<evidence type="ECO:0000313" key="3">
    <source>
        <dbReference type="Proteomes" id="UP001239994"/>
    </source>
</evidence>
<proteinExistence type="predicted"/>
<evidence type="ECO:0000256" key="1">
    <source>
        <dbReference type="SAM" id="MobiDB-lite"/>
    </source>
</evidence>
<sequence length="178" mass="19725">MRQSRWSTVKSQESKQSEASRLTVKSRANQSLKKKNIRIKKEGGTDAKKERKSRMPLQSPRKDQLSPGKERRQPPSLVFGSGGRDTGSRQTEEAEQALPEWPGAPSRSCTATRFQLGDPRNGPTTVCGQGAAELLGVGEGGRISSHTVLQFKGRRLVQSSELLTTRLTVRALREEWRG</sequence>
<dbReference type="EMBL" id="JAROKS010000016">
    <property type="protein sequence ID" value="KAK1794551.1"/>
    <property type="molecule type" value="Genomic_DNA"/>
</dbReference>
<dbReference type="Proteomes" id="UP001239994">
    <property type="component" value="Unassembled WGS sequence"/>
</dbReference>